<dbReference type="Proteomes" id="UP000232688">
    <property type="component" value="Unassembled WGS sequence"/>
</dbReference>
<dbReference type="VEuPathDB" id="FungiDB:RhiirA1_480696"/>
<feature type="non-terminal residue" evidence="2">
    <location>
        <position position="193"/>
    </location>
</feature>
<dbReference type="InterPro" id="IPR003607">
    <property type="entry name" value="HD/PDEase_dom"/>
</dbReference>
<dbReference type="CDD" id="cd00077">
    <property type="entry name" value="HDc"/>
    <property type="match status" value="1"/>
</dbReference>
<proteinExistence type="predicted"/>
<feature type="non-terminal residue" evidence="2">
    <location>
        <position position="1"/>
    </location>
</feature>
<dbReference type="Gene3D" id="1.10.3210.10">
    <property type="entry name" value="Hypothetical protein af1432"/>
    <property type="match status" value="1"/>
</dbReference>
<gene>
    <name evidence="2" type="ORF">RhiirA1_480696</name>
</gene>
<organism evidence="2 3">
    <name type="scientific">Rhizophagus irregularis</name>
    <dbReference type="NCBI Taxonomy" id="588596"/>
    <lineage>
        <taxon>Eukaryota</taxon>
        <taxon>Fungi</taxon>
        <taxon>Fungi incertae sedis</taxon>
        <taxon>Mucoromycota</taxon>
        <taxon>Glomeromycotina</taxon>
        <taxon>Glomeromycetes</taxon>
        <taxon>Glomerales</taxon>
        <taxon>Glomeraceae</taxon>
        <taxon>Rhizophagus</taxon>
    </lineage>
</organism>
<dbReference type="PANTHER" id="PTHR43155:SF2">
    <property type="entry name" value="CYCLIC DI-GMP PHOSPHODIESTERASE PA4108"/>
    <property type="match status" value="1"/>
</dbReference>
<reference evidence="2 3" key="2">
    <citation type="submission" date="2017-10" db="EMBL/GenBank/DDBJ databases">
        <title>Genome analyses suggest a sexual origin of heterokaryosis in a supposedly ancient asexual fungus.</title>
        <authorList>
            <person name="Corradi N."/>
            <person name="Sedzielewska K."/>
            <person name="Noel J."/>
            <person name="Charron P."/>
            <person name="Farinelli L."/>
            <person name="Marton T."/>
            <person name="Kruger M."/>
            <person name="Pelin A."/>
            <person name="Brachmann A."/>
            <person name="Corradi N."/>
        </authorList>
    </citation>
    <scope>NUCLEOTIDE SEQUENCE [LARGE SCALE GENOMIC DNA]</scope>
    <source>
        <strain evidence="2 3">A1</strain>
    </source>
</reference>
<accession>A0A2N0QNZ1</accession>
<evidence type="ECO:0000259" key="1">
    <source>
        <dbReference type="PROSITE" id="PS51832"/>
    </source>
</evidence>
<dbReference type="InterPro" id="IPR037522">
    <property type="entry name" value="HD_GYP_dom"/>
</dbReference>
<evidence type="ECO:0000313" key="2">
    <source>
        <dbReference type="EMBL" id="PKC52780.1"/>
    </source>
</evidence>
<reference evidence="2 3" key="1">
    <citation type="submission" date="2017-10" db="EMBL/GenBank/DDBJ databases">
        <title>Extensive intraspecific genome diversity in a model arbuscular mycorrhizal fungus.</title>
        <authorList>
            <person name="Chen E.C.H."/>
            <person name="Morin E."/>
            <person name="Baudet D."/>
            <person name="Noel J."/>
            <person name="Ndikumana S."/>
            <person name="Charron P."/>
            <person name="St-Onge C."/>
            <person name="Giorgi J."/>
            <person name="Grigoriev I.V."/>
            <person name="Roux C."/>
            <person name="Martin F.M."/>
            <person name="Corradi N."/>
        </authorList>
    </citation>
    <scope>NUCLEOTIDE SEQUENCE [LARGE SCALE GENOMIC DNA]</scope>
    <source>
        <strain evidence="2 3">A1</strain>
    </source>
</reference>
<dbReference type="PANTHER" id="PTHR43155">
    <property type="entry name" value="CYCLIC DI-GMP PHOSPHODIESTERASE PA4108-RELATED"/>
    <property type="match status" value="1"/>
</dbReference>
<sequence>ELLYKDFGNKIVSIDNSKKKIEEDIEKQTFEVQTNSFQVEYEEAVSQYKKEFSNWESGAKIDIVKIRGIILPLIEKILADRSIMFDLNSYSNPKDYMYHHCVATGLISSVIAQKLGFDKGVILQMATAGSLADCGMAKIPARIRDKKQALNQAEFNEIRKHPIYSFQLVKDLPALKEDMKQAIIEHHERLDGS</sequence>
<dbReference type="EMBL" id="LLXH01005148">
    <property type="protein sequence ID" value="PKC52780.1"/>
    <property type="molecule type" value="Genomic_DNA"/>
</dbReference>
<protein>
    <recommendedName>
        <fullName evidence="1">HD-GYP domain-containing protein</fullName>
    </recommendedName>
</protein>
<name>A0A2N0QNZ1_9GLOM</name>
<dbReference type="SUPFAM" id="SSF109604">
    <property type="entry name" value="HD-domain/PDEase-like"/>
    <property type="match status" value="1"/>
</dbReference>
<comment type="caution">
    <text evidence="2">The sequence shown here is derived from an EMBL/GenBank/DDBJ whole genome shotgun (WGS) entry which is preliminary data.</text>
</comment>
<evidence type="ECO:0000313" key="3">
    <source>
        <dbReference type="Proteomes" id="UP000232688"/>
    </source>
</evidence>
<feature type="domain" description="HD-GYP" evidence="1">
    <location>
        <begin position="75"/>
        <end position="193"/>
    </location>
</feature>
<dbReference type="AlphaFoldDB" id="A0A2N0QNZ1"/>
<dbReference type="PROSITE" id="PS51832">
    <property type="entry name" value="HD_GYP"/>
    <property type="match status" value="1"/>
</dbReference>
<dbReference type="Pfam" id="PF13487">
    <property type="entry name" value="HD_5"/>
    <property type="match status" value="1"/>
</dbReference>